<evidence type="ECO:0000313" key="2">
    <source>
        <dbReference type="EMBL" id="EAX89550.1"/>
    </source>
</evidence>
<dbReference type="STRING" id="5722.A2FZX1"/>
<name>A2FZX1_TRIV3</name>
<dbReference type="Gene3D" id="3.40.30.10">
    <property type="entry name" value="Glutaredoxin"/>
    <property type="match status" value="1"/>
</dbReference>
<dbReference type="PANTHER" id="PTHR10438">
    <property type="entry name" value="THIOREDOXIN"/>
    <property type="match status" value="1"/>
</dbReference>
<reference evidence="2" key="1">
    <citation type="submission" date="2006-10" db="EMBL/GenBank/DDBJ databases">
        <authorList>
            <person name="Amadeo P."/>
            <person name="Zhao Q."/>
            <person name="Wortman J."/>
            <person name="Fraser-Liggett C."/>
            <person name="Carlton J."/>
        </authorList>
    </citation>
    <scope>NUCLEOTIDE SEQUENCE</scope>
    <source>
        <strain evidence="2">G3</strain>
    </source>
</reference>
<dbReference type="PROSITE" id="PS51352">
    <property type="entry name" value="THIOREDOXIN_2"/>
    <property type="match status" value="1"/>
</dbReference>
<proteinExistence type="predicted"/>
<dbReference type="FunCoup" id="A2FZX1">
    <property type="interactions" value="422"/>
</dbReference>
<dbReference type="OrthoDB" id="2121326at2759"/>
<dbReference type="InParanoid" id="A2FZX1"/>
<dbReference type="PRINTS" id="PR00421">
    <property type="entry name" value="THIOREDOXIN"/>
</dbReference>
<protein>
    <submittedName>
        <fullName evidence="2">Thioredoxin family protein</fullName>
    </submittedName>
</protein>
<gene>
    <name evidence="2" type="ORF">TVAG_086470</name>
</gene>
<dbReference type="OMA" id="WCIPSVF"/>
<keyword evidence="3" id="KW-1185">Reference proteome</keyword>
<feature type="domain" description="Thioredoxin" evidence="1">
    <location>
        <begin position="2"/>
        <end position="119"/>
    </location>
</feature>
<dbReference type="eggNOG" id="KOG0907">
    <property type="taxonomic scope" value="Eukaryota"/>
</dbReference>
<dbReference type="EMBL" id="DS114190">
    <property type="protein sequence ID" value="EAX89550.1"/>
    <property type="molecule type" value="Genomic_DNA"/>
</dbReference>
<dbReference type="SMR" id="A2FZX1"/>
<dbReference type="Pfam" id="PF00085">
    <property type="entry name" value="Thioredoxin"/>
    <property type="match status" value="1"/>
</dbReference>
<dbReference type="InterPro" id="IPR017937">
    <property type="entry name" value="Thioredoxin_CS"/>
</dbReference>
<dbReference type="CDD" id="cd02947">
    <property type="entry name" value="TRX_family"/>
    <property type="match status" value="1"/>
</dbReference>
<dbReference type="RefSeq" id="XP_001302480.1">
    <property type="nucleotide sequence ID" value="XM_001302479.1"/>
</dbReference>
<organism evidence="2 3">
    <name type="scientific">Trichomonas vaginalis (strain ATCC PRA-98 / G3)</name>
    <dbReference type="NCBI Taxonomy" id="412133"/>
    <lineage>
        <taxon>Eukaryota</taxon>
        <taxon>Metamonada</taxon>
        <taxon>Parabasalia</taxon>
        <taxon>Trichomonadida</taxon>
        <taxon>Trichomonadidae</taxon>
        <taxon>Trichomonas</taxon>
    </lineage>
</organism>
<reference evidence="2" key="2">
    <citation type="journal article" date="2007" name="Science">
        <title>Draft genome sequence of the sexually transmitted pathogen Trichomonas vaginalis.</title>
        <authorList>
            <person name="Carlton J.M."/>
            <person name="Hirt R.P."/>
            <person name="Silva J.C."/>
            <person name="Delcher A.L."/>
            <person name="Schatz M."/>
            <person name="Zhao Q."/>
            <person name="Wortman J.R."/>
            <person name="Bidwell S.L."/>
            <person name="Alsmark U.C.M."/>
            <person name="Besteiro S."/>
            <person name="Sicheritz-Ponten T."/>
            <person name="Noel C.J."/>
            <person name="Dacks J.B."/>
            <person name="Foster P.G."/>
            <person name="Simillion C."/>
            <person name="Van de Peer Y."/>
            <person name="Miranda-Saavedra D."/>
            <person name="Barton G.J."/>
            <person name="Westrop G.D."/>
            <person name="Mueller S."/>
            <person name="Dessi D."/>
            <person name="Fiori P.L."/>
            <person name="Ren Q."/>
            <person name="Paulsen I."/>
            <person name="Zhang H."/>
            <person name="Bastida-Corcuera F.D."/>
            <person name="Simoes-Barbosa A."/>
            <person name="Brown M.T."/>
            <person name="Hayes R.D."/>
            <person name="Mukherjee M."/>
            <person name="Okumura C.Y."/>
            <person name="Schneider R."/>
            <person name="Smith A.J."/>
            <person name="Vanacova S."/>
            <person name="Villalvazo M."/>
            <person name="Haas B.J."/>
            <person name="Pertea M."/>
            <person name="Feldblyum T.V."/>
            <person name="Utterback T.R."/>
            <person name="Shu C.L."/>
            <person name="Osoegawa K."/>
            <person name="de Jong P.J."/>
            <person name="Hrdy I."/>
            <person name="Horvathova L."/>
            <person name="Zubacova Z."/>
            <person name="Dolezal P."/>
            <person name="Malik S.B."/>
            <person name="Logsdon J.M. Jr."/>
            <person name="Henze K."/>
            <person name="Gupta A."/>
            <person name="Wang C.C."/>
            <person name="Dunne R.L."/>
            <person name="Upcroft J.A."/>
            <person name="Upcroft P."/>
            <person name="White O."/>
            <person name="Salzberg S.L."/>
            <person name="Tang P."/>
            <person name="Chiu C.-H."/>
            <person name="Lee Y.-S."/>
            <person name="Embley T.M."/>
            <person name="Coombs G.H."/>
            <person name="Mottram J.C."/>
            <person name="Tachezy J."/>
            <person name="Fraser-Liggett C.M."/>
            <person name="Johnson P.J."/>
        </authorList>
    </citation>
    <scope>NUCLEOTIDE SEQUENCE [LARGE SCALE GENOMIC DNA]</scope>
    <source>
        <strain evidence="2">G3</strain>
    </source>
</reference>
<sequence length="119" mass="13396">MLSSISSFSRFALEHFEGNVDALKAYVNKKDGLVVVDFFADWCGPCKQIGKILPSIADKYPKVTFLKANVDESADLAEHFKVEVVPQFKFFKKGGEFKEIRTIVGADVDTLNKYVEELQ</sequence>
<dbReference type="InterPro" id="IPR013766">
    <property type="entry name" value="Thioredoxin_domain"/>
</dbReference>
<evidence type="ECO:0000313" key="3">
    <source>
        <dbReference type="Proteomes" id="UP000001542"/>
    </source>
</evidence>
<dbReference type="KEGG" id="tva:4747216"/>
<dbReference type="Proteomes" id="UP000001542">
    <property type="component" value="Unassembled WGS sequence"/>
</dbReference>
<dbReference type="PANTHER" id="PTHR10438:SF468">
    <property type="entry name" value="THIOREDOXIN-1-RELATED"/>
    <property type="match status" value="1"/>
</dbReference>
<dbReference type="InterPro" id="IPR036249">
    <property type="entry name" value="Thioredoxin-like_sf"/>
</dbReference>
<dbReference type="InterPro" id="IPR050620">
    <property type="entry name" value="Thioredoxin_H-type-like"/>
</dbReference>
<accession>A2FZX1</accession>
<dbReference type="AlphaFoldDB" id="A2FZX1"/>
<dbReference type="VEuPathDB" id="TrichDB:TVAGG3_0954680"/>
<dbReference type="PROSITE" id="PS00194">
    <property type="entry name" value="THIOREDOXIN_1"/>
    <property type="match status" value="1"/>
</dbReference>
<dbReference type="VEuPathDB" id="TrichDB:TVAG_086470"/>
<dbReference type="SUPFAM" id="SSF52833">
    <property type="entry name" value="Thioredoxin-like"/>
    <property type="match status" value="1"/>
</dbReference>
<evidence type="ECO:0000259" key="1">
    <source>
        <dbReference type="PROSITE" id="PS51352"/>
    </source>
</evidence>